<feature type="binding site" evidence="7">
    <location>
        <position position="158"/>
    </location>
    <ligand>
        <name>S-adenosyl-L-methionine</name>
        <dbReference type="ChEBI" id="CHEBI:59789"/>
    </ligand>
</feature>
<keyword evidence="1 7" id="KW-0820">tRNA-binding</keyword>
<dbReference type="OrthoDB" id="9794400at2"/>
<evidence type="ECO:0000256" key="4">
    <source>
        <dbReference type="ARBA" id="ARBA00022691"/>
    </source>
</evidence>
<dbReference type="InterPro" id="IPR029028">
    <property type="entry name" value="Alpha/beta_knot_MTases"/>
</dbReference>
<evidence type="ECO:0000256" key="2">
    <source>
        <dbReference type="ARBA" id="ARBA00022603"/>
    </source>
</evidence>
<dbReference type="RefSeq" id="WP_041503954.1">
    <property type="nucleotide sequence ID" value="NZ_JPIT01000031.1"/>
</dbReference>
<dbReference type="Proteomes" id="UP000031937">
    <property type="component" value="Unassembled WGS sequence"/>
</dbReference>
<keyword evidence="6 7" id="KW-0694">RNA-binding</keyword>
<comment type="caution">
    <text evidence="7">Lacks conserved residue(s) required for the propagation of feature annotation.</text>
</comment>
<dbReference type="GO" id="GO:0002938">
    <property type="term" value="P:tRNA guanine ribose methylation"/>
    <property type="evidence" value="ECO:0007669"/>
    <property type="project" value="UniProtKB-UniRule"/>
</dbReference>
<dbReference type="PANTHER" id="PTHR43453:SF1">
    <property type="entry name" value="TRNA_RRNA METHYLTRANSFERASE SPOU TYPE DOMAIN-CONTAINING PROTEIN"/>
    <property type="match status" value="1"/>
</dbReference>
<evidence type="ECO:0000256" key="7">
    <source>
        <dbReference type="HAMAP-Rule" id="MF_02060"/>
    </source>
</evidence>
<keyword evidence="12" id="KW-1185">Reference proteome</keyword>
<evidence type="ECO:0000313" key="10">
    <source>
        <dbReference type="EMBL" id="KIO45935.1"/>
    </source>
</evidence>
<comment type="similarity">
    <text evidence="7">Belongs to the class IV-like SAM-binding methyltransferase superfamily. RNA methyltransferase TrmH family.</text>
</comment>
<keyword evidence="5 7" id="KW-0819">tRNA processing</keyword>
<keyword evidence="2 7" id="KW-0489">Methyltransferase</keyword>
<dbReference type="SUPFAM" id="SSF75217">
    <property type="entry name" value="alpha/beta knot"/>
    <property type="match status" value="1"/>
</dbReference>
<reference evidence="9 11" key="2">
    <citation type="submission" date="2014-07" db="EMBL/GenBank/DDBJ databases">
        <title>Porphyromonadaceae bacterium OUH 334697 = ATCC BAA-2682 = DSM 28341 draft genome.</title>
        <authorList>
            <person name="Sydenham T.V."/>
            <person name="Hasman H."/>
            <person name="Justesen U.S."/>
        </authorList>
    </citation>
    <scope>NUCLEOTIDE SEQUENCE [LARGE SCALE GENOMIC DNA]</scope>
    <source>
        <strain evidence="9 11">OUH 334697</strain>
    </source>
</reference>
<feature type="domain" description="tRNA/rRNA methyltransferase SpoU type" evidence="8">
    <location>
        <begin position="34"/>
        <end position="178"/>
    </location>
</feature>
<evidence type="ECO:0000256" key="5">
    <source>
        <dbReference type="ARBA" id="ARBA00022694"/>
    </source>
</evidence>
<evidence type="ECO:0000313" key="11">
    <source>
        <dbReference type="Proteomes" id="UP000031937"/>
    </source>
</evidence>
<evidence type="ECO:0000256" key="6">
    <source>
        <dbReference type="ARBA" id="ARBA00022884"/>
    </source>
</evidence>
<keyword evidence="3 7" id="KW-0808">Transferase</keyword>
<organism evidence="10 12">
    <name type="scientific">Sanguibacteroides justesenii</name>
    <dbReference type="NCBI Taxonomy" id="1547597"/>
    <lineage>
        <taxon>Bacteria</taxon>
        <taxon>Pseudomonadati</taxon>
        <taxon>Bacteroidota</taxon>
        <taxon>Bacteroidia</taxon>
        <taxon>Bacteroidales</taxon>
        <taxon>Porphyromonadaceae</taxon>
        <taxon>Sanguibacteroides</taxon>
    </lineage>
</organism>
<reference evidence="10 12" key="1">
    <citation type="submission" date="2014-07" db="EMBL/GenBank/DDBJ databases">
        <title>Porphyromonadaceae bacterium OUH 308042 = ATCC BAA-2681 = DSM 28342 draft genome.</title>
        <authorList>
            <person name="Sydenham T.V."/>
            <person name="Hasman H."/>
            <person name="Justensen U.S."/>
        </authorList>
    </citation>
    <scope>NUCLEOTIDE SEQUENCE [LARGE SCALE GENOMIC DNA]</scope>
    <source>
        <strain evidence="10 12">OUH 308042</strain>
    </source>
</reference>
<proteinExistence type="inferred from homology"/>
<dbReference type="Proteomes" id="UP000031980">
    <property type="component" value="Unassembled WGS sequence"/>
</dbReference>
<sequence length="222" mass="26142">MHTVKEQVEYLSRFVTDYRNDLFRRLSMERTSYLTVVLEDLYQQHNCSAVLRSCDCFGVQNIHVIENENKFEDNSEISVGAMEWLTLHRYRNTRDNTMSAIRALREQGYRIVATTPHEKDQLIDDMDLHKGKMAFFFGTELTGLSDKVLAEADEFVKVPIYGFTESYNVSVCAALLMYSVVQRLRKSDIEWHMPEEERYRVLLTWYKHAVKASDQILERFNS</sequence>
<dbReference type="AlphaFoldDB" id="A0A0C3R744"/>
<dbReference type="GO" id="GO:0141100">
    <property type="term" value="F:tRNA (guanine(18)-2'-O)-methyltransferase activity"/>
    <property type="evidence" value="ECO:0007669"/>
    <property type="project" value="UniProtKB-UniRule"/>
</dbReference>
<name>A0A0C3R744_9PORP</name>
<dbReference type="PANTHER" id="PTHR43453">
    <property type="entry name" value="RRNA METHYLASE-LIKE"/>
    <property type="match status" value="1"/>
</dbReference>
<dbReference type="GO" id="GO:0000049">
    <property type="term" value="F:tRNA binding"/>
    <property type="evidence" value="ECO:0007669"/>
    <property type="project" value="UniProtKB-UniRule"/>
</dbReference>
<dbReference type="Gene3D" id="3.40.1280.10">
    <property type="match status" value="1"/>
</dbReference>
<evidence type="ECO:0000256" key="3">
    <source>
        <dbReference type="ARBA" id="ARBA00022679"/>
    </source>
</evidence>
<comment type="caution">
    <text evidence="10">The sequence shown here is derived from an EMBL/GenBank/DDBJ whole genome shotgun (WGS) entry which is preliminary data.</text>
</comment>
<evidence type="ECO:0000313" key="12">
    <source>
        <dbReference type="Proteomes" id="UP000031980"/>
    </source>
</evidence>
<dbReference type="HAMAP" id="MF_02060">
    <property type="entry name" value="tRNA_methyltr_TrmH"/>
    <property type="match status" value="1"/>
</dbReference>
<dbReference type="EMBL" id="JPIU01000037">
    <property type="protein sequence ID" value="KIO45935.1"/>
    <property type="molecule type" value="Genomic_DNA"/>
</dbReference>
<keyword evidence="4 7" id="KW-0949">S-adenosyl-L-methionine</keyword>
<protein>
    <recommendedName>
        <fullName evidence="7">tRNA (guanosine(18)-2'-O)-methyltransferase</fullName>
        <ecNumber evidence="7">2.1.1.34</ecNumber>
    </recommendedName>
    <alternativeName>
        <fullName evidence="7">tRNA [Gm18] methyltransferase</fullName>
    </alternativeName>
</protein>
<dbReference type="InterPro" id="IPR033671">
    <property type="entry name" value="TrmH"/>
</dbReference>
<evidence type="ECO:0000259" key="8">
    <source>
        <dbReference type="Pfam" id="PF00588"/>
    </source>
</evidence>
<dbReference type="CDD" id="cd18092">
    <property type="entry name" value="SpoU-like_TrmH"/>
    <property type="match status" value="1"/>
</dbReference>
<dbReference type="EMBL" id="JPIT01000031">
    <property type="protein sequence ID" value="KIO43772.1"/>
    <property type="molecule type" value="Genomic_DNA"/>
</dbReference>
<evidence type="ECO:0000313" key="9">
    <source>
        <dbReference type="EMBL" id="KIO43772.1"/>
    </source>
</evidence>
<evidence type="ECO:0000256" key="1">
    <source>
        <dbReference type="ARBA" id="ARBA00022555"/>
    </source>
</evidence>
<dbReference type="EC" id="2.1.1.34" evidence="7"/>
<gene>
    <name evidence="7" type="primary">trmH</name>
    <name evidence="10" type="ORF">BA92_05685</name>
    <name evidence="9" type="ORF">IE90_11720</name>
</gene>
<comment type="function">
    <text evidence="7">Catalyzes the 2'-O methylation of guanosine at position 18 in tRNA.</text>
</comment>
<dbReference type="InterPro" id="IPR001537">
    <property type="entry name" value="SpoU_MeTrfase"/>
</dbReference>
<comment type="catalytic activity">
    <reaction evidence="7">
        <text>guanosine(18) in tRNA + S-adenosyl-L-methionine = 2'-O-methylguanosine(18) in tRNA + S-adenosyl-L-homocysteine + H(+)</text>
        <dbReference type="Rhea" id="RHEA:20077"/>
        <dbReference type="Rhea" id="RHEA-COMP:10190"/>
        <dbReference type="Rhea" id="RHEA-COMP:10192"/>
        <dbReference type="ChEBI" id="CHEBI:15378"/>
        <dbReference type="ChEBI" id="CHEBI:57856"/>
        <dbReference type="ChEBI" id="CHEBI:59789"/>
        <dbReference type="ChEBI" id="CHEBI:74269"/>
        <dbReference type="ChEBI" id="CHEBI:74445"/>
        <dbReference type="EC" id="2.1.1.34"/>
    </reaction>
</comment>
<dbReference type="Pfam" id="PF00588">
    <property type="entry name" value="SpoU_methylase"/>
    <property type="match status" value="1"/>
</dbReference>
<dbReference type="InterPro" id="IPR029026">
    <property type="entry name" value="tRNA_m1G_MTases_N"/>
</dbReference>
<accession>A0A0C3R744</accession>
<feature type="binding site" evidence="7">
    <location>
        <position position="114"/>
    </location>
    <ligand>
        <name>S-adenosyl-L-methionine</name>
        <dbReference type="ChEBI" id="CHEBI:59789"/>
    </ligand>
</feature>